<reference evidence="6 7" key="1">
    <citation type="submission" date="2020-02" db="EMBL/GenBank/DDBJ databases">
        <authorList>
            <person name="Li X.-J."/>
            <person name="Han X.-M."/>
        </authorList>
    </citation>
    <scope>NUCLEOTIDE SEQUENCE [LARGE SCALE GENOMIC DNA]</scope>
    <source>
        <strain evidence="6 7">CCTCC AB 2017055</strain>
    </source>
</reference>
<evidence type="ECO:0000256" key="4">
    <source>
        <dbReference type="SAM" id="MobiDB-lite"/>
    </source>
</evidence>
<feature type="chain" id="PRO_5026902561" evidence="5">
    <location>
        <begin position="20"/>
        <end position="425"/>
    </location>
</feature>
<dbReference type="PANTHER" id="PTHR30061">
    <property type="entry name" value="MALTOSE-BINDING PERIPLASMIC PROTEIN"/>
    <property type="match status" value="1"/>
</dbReference>
<feature type="region of interest" description="Disordered" evidence="4">
    <location>
        <begin position="406"/>
        <end position="425"/>
    </location>
</feature>
<dbReference type="GO" id="GO:0015768">
    <property type="term" value="P:maltose transport"/>
    <property type="evidence" value="ECO:0007669"/>
    <property type="project" value="TreeGrafter"/>
</dbReference>
<dbReference type="GO" id="GO:0055052">
    <property type="term" value="C:ATP-binding cassette (ABC) transporter complex, substrate-binding subunit-containing"/>
    <property type="evidence" value="ECO:0007669"/>
    <property type="project" value="TreeGrafter"/>
</dbReference>
<comment type="similarity">
    <text evidence="1">Belongs to the bacterial solute-binding protein 1 family.</text>
</comment>
<keyword evidence="7" id="KW-1185">Reference proteome</keyword>
<organism evidence="6 7">
    <name type="scientific">Phytoactinopolyspora halotolerans</name>
    <dbReference type="NCBI Taxonomy" id="1981512"/>
    <lineage>
        <taxon>Bacteria</taxon>
        <taxon>Bacillati</taxon>
        <taxon>Actinomycetota</taxon>
        <taxon>Actinomycetes</taxon>
        <taxon>Jiangellales</taxon>
        <taxon>Jiangellaceae</taxon>
        <taxon>Phytoactinopolyspora</taxon>
    </lineage>
</organism>
<proteinExistence type="inferred from homology"/>
<dbReference type="AlphaFoldDB" id="A0A6L9SGL4"/>
<dbReference type="InterPro" id="IPR006059">
    <property type="entry name" value="SBP"/>
</dbReference>
<dbReference type="Gene3D" id="3.40.190.10">
    <property type="entry name" value="Periplasmic binding protein-like II"/>
    <property type="match status" value="2"/>
</dbReference>
<feature type="compositionally biased region" description="Polar residues" evidence="4">
    <location>
        <begin position="413"/>
        <end position="425"/>
    </location>
</feature>
<evidence type="ECO:0000313" key="7">
    <source>
        <dbReference type="Proteomes" id="UP000475214"/>
    </source>
</evidence>
<dbReference type="GO" id="GO:0042956">
    <property type="term" value="P:maltodextrin transmembrane transport"/>
    <property type="evidence" value="ECO:0007669"/>
    <property type="project" value="TreeGrafter"/>
</dbReference>
<dbReference type="PROSITE" id="PS51257">
    <property type="entry name" value="PROKAR_LIPOPROTEIN"/>
    <property type="match status" value="1"/>
</dbReference>
<protein>
    <submittedName>
        <fullName evidence="6">Sugar ABC transporter substrate-binding protein</fullName>
    </submittedName>
</protein>
<accession>A0A6L9SGL4</accession>
<gene>
    <name evidence="6" type="ORF">G1H10_30550</name>
</gene>
<dbReference type="PANTHER" id="PTHR30061:SF50">
    <property type="entry name" value="MALTOSE_MALTODEXTRIN-BINDING PERIPLASMIC PROTEIN"/>
    <property type="match status" value="1"/>
</dbReference>
<evidence type="ECO:0000313" key="6">
    <source>
        <dbReference type="EMBL" id="NEE04515.1"/>
    </source>
</evidence>
<name>A0A6L9SGL4_9ACTN</name>
<evidence type="ECO:0000256" key="1">
    <source>
        <dbReference type="ARBA" id="ARBA00008520"/>
    </source>
</evidence>
<evidence type="ECO:0000256" key="5">
    <source>
        <dbReference type="SAM" id="SignalP"/>
    </source>
</evidence>
<keyword evidence="2" id="KW-0813">Transport</keyword>
<keyword evidence="3 5" id="KW-0732">Signal</keyword>
<comment type="caution">
    <text evidence="6">The sequence shown here is derived from an EMBL/GenBank/DDBJ whole genome shotgun (WGS) entry which is preliminary data.</text>
</comment>
<dbReference type="Pfam" id="PF01547">
    <property type="entry name" value="SBP_bac_1"/>
    <property type="match status" value="1"/>
</dbReference>
<dbReference type="Proteomes" id="UP000475214">
    <property type="component" value="Unassembled WGS sequence"/>
</dbReference>
<dbReference type="SUPFAM" id="SSF53850">
    <property type="entry name" value="Periplasmic binding protein-like II"/>
    <property type="match status" value="1"/>
</dbReference>
<dbReference type="GO" id="GO:1901982">
    <property type="term" value="F:maltose binding"/>
    <property type="evidence" value="ECO:0007669"/>
    <property type="project" value="TreeGrafter"/>
</dbReference>
<dbReference type="CDD" id="cd14747">
    <property type="entry name" value="PBP2_MalE"/>
    <property type="match status" value="1"/>
</dbReference>
<evidence type="ECO:0000256" key="3">
    <source>
        <dbReference type="ARBA" id="ARBA00022729"/>
    </source>
</evidence>
<sequence length="425" mass="45361">MMVRRIATVAAMVPLLALAACGRSDEDSSSQTADELSAGPATGTISIWAQGTEGEALPEFLEEFEAENPDVSVNVTAIPWDSAQNKYQTAIAGGTTPDIGMLGTDWMPTFGDALRPTPDEIDMSGMFPANVESTNLDGTHYGVPWYVETRVIFYRTDLMEQAGFDTFPTTWDGFKELARAMQEETGAEYGVNLPAGGWNAFLGLLPFAWSNGAEITNADQTEWTFDSPEIVEALEYVNGFFTEGIADATPDDEPGAAAAAFVDGRIPMMITGPWEIGQLTEAGGDGFADKFAVAPIPASEGSTSTSFTAGANLVVFENSENPDAAWKLVEWLTRPETQVAWFEATTDLPSQESAWTDKALADDPKVSVFGEQLQSVKTAPPLETWPQVSDAADSLVEQIVASGKDPAQAMAELQSTAESLGTGSD</sequence>
<dbReference type="EMBL" id="JAAGOA010000035">
    <property type="protein sequence ID" value="NEE04515.1"/>
    <property type="molecule type" value="Genomic_DNA"/>
</dbReference>
<feature type="signal peptide" evidence="5">
    <location>
        <begin position="1"/>
        <end position="19"/>
    </location>
</feature>
<evidence type="ECO:0000256" key="2">
    <source>
        <dbReference type="ARBA" id="ARBA00022448"/>
    </source>
</evidence>